<dbReference type="GO" id="GO:0016020">
    <property type="term" value="C:membrane"/>
    <property type="evidence" value="ECO:0007669"/>
    <property type="project" value="UniProtKB-SubCell"/>
</dbReference>
<feature type="transmembrane region" description="Helical" evidence="8">
    <location>
        <begin position="12"/>
        <end position="31"/>
    </location>
</feature>
<feature type="transmembrane region" description="Helical" evidence="8">
    <location>
        <begin position="86"/>
        <end position="108"/>
    </location>
</feature>
<evidence type="ECO:0000256" key="8">
    <source>
        <dbReference type="SAM" id="Phobius"/>
    </source>
</evidence>
<dbReference type="PROSITE" id="PS00221">
    <property type="entry name" value="MIP"/>
    <property type="match status" value="1"/>
</dbReference>
<evidence type="ECO:0000256" key="4">
    <source>
        <dbReference type="ARBA" id="ARBA00022989"/>
    </source>
</evidence>
<evidence type="ECO:0000256" key="3">
    <source>
        <dbReference type="ARBA" id="ARBA00022692"/>
    </source>
</evidence>
<evidence type="ECO:0000313" key="9">
    <source>
        <dbReference type="EMBL" id="CAA9473108.1"/>
    </source>
</evidence>
<dbReference type="PANTHER" id="PTHR45724">
    <property type="entry name" value="AQUAPORIN NIP2-1"/>
    <property type="match status" value="1"/>
</dbReference>
<organism evidence="9">
    <name type="scientific">uncultured Solirubrobacteraceae bacterium</name>
    <dbReference type="NCBI Taxonomy" id="1162706"/>
    <lineage>
        <taxon>Bacteria</taxon>
        <taxon>Bacillati</taxon>
        <taxon>Actinomycetota</taxon>
        <taxon>Thermoleophilia</taxon>
        <taxon>Solirubrobacterales</taxon>
        <taxon>Solirubrobacteraceae</taxon>
        <taxon>environmental samples</taxon>
    </lineage>
</organism>
<dbReference type="InterPro" id="IPR022357">
    <property type="entry name" value="MIP_CS"/>
</dbReference>
<dbReference type="Pfam" id="PF00230">
    <property type="entry name" value="MIP"/>
    <property type="match status" value="1"/>
</dbReference>
<dbReference type="Gene3D" id="1.20.1080.10">
    <property type="entry name" value="Glycerol uptake facilitator protein"/>
    <property type="match status" value="1"/>
</dbReference>
<keyword evidence="4 8" id="KW-1133">Transmembrane helix</keyword>
<dbReference type="InterPro" id="IPR023271">
    <property type="entry name" value="Aquaporin-like"/>
</dbReference>
<keyword evidence="3 6" id="KW-0812">Transmembrane</keyword>
<dbReference type="InterPro" id="IPR034294">
    <property type="entry name" value="Aquaporin_transptr"/>
</dbReference>
<feature type="transmembrane region" description="Helical" evidence="8">
    <location>
        <begin position="128"/>
        <end position="146"/>
    </location>
</feature>
<name>A0A6J4RGK0_9ACTN</name>
<feature type="compositionally biased region" description="Basic and acidic residues" evidence="7">
    <location>
        <begin position="238"/>
        <end position="247"/>
    </location>
</feature>
<feature type="region of interest" description="Disordered" evidence="7">
    <location>
        <begin position="224"/>
        <end position="247"/>
    </location>
</feature>
<gene>
    <name evidence="9" type="ORF">AVDCRST_MAG65-880</name>
</gene>
<evidence type="ECO:0000256" key="7">
    <source>
        <dbReference type="SAM" id="MobiDB-lite"/>
    </source>
</evidence>
<feature type="transmembrane region" description="Helical" evidence="8">
    <location>
        <begin position="197"/>
        <end position="218"/>
    </location>
</feature>
<keyword evidence="2 6" id="KW-0813">Transport</keyword>
<sequence length="247" mass="25177">MPDRLPLTRRAVAEALGTFALVFAGCGAIVTDAQRDGAVGVVGIGLVFFFVLLAAIATLGHISGAHFNPAVSLSFFLTRHLPGRDLGAYWVAQLAGAAAAGLLLLVIWPGAPAHLGATVPSIAVGRALMLEAVLTAFLMLVIMSVATDTRAVGAPAALAIAAAVGLAAIAFGPLSGASLNPARSFGPALAAGQWHDFWLYLVGPLLGAPLGALAYQFVRGEHPRSPTLHPDDAEEAADGDRAVRLPA</sequence>
<dbReference type="PANTHER" id="PTHR45724:SF13">
    <property type="entry name" value="AQUAPORIN NIP1-1-RELATED"/>
    <property type="match status" value="1"/>
</dbReference>
<protein>
    <submittedName>
        <fullName evidence="9">Aquaporin Z</fullName>
    </submittedName>
</protein>
<dbReference type="SUPFAM" id="SSF81338">
    <property type="entry name" value="Aquaporin-like"/>
    <property type="match status" value="1"/>
</dbReference>
<evidence type="ECO:0000256" key="1">
    <source>
        <dbReference type="ARBA" id="ARBA00004141"/>
    </source>
</evidence>
<feature type="transmembrane region" description="Helical" evidence="8">
    <location>
        <begin position="158"/>
        <end position="177"/>
    </location>
</feature>
<dbReference type="GO" id="GO:0015267">
    <property type="term" value="F:channel activity"/>
    <property type="evidence" value="ECO:0007669"/>
    <property type="project" value="InterPro"/>
</dbReference>
<dbReference type="EMBL" id="CADCVL010000152">
    <property type="protein sequence ID" value="CAA9473108.1"/>
    <property type="molecule type" value="Genomic_DNA"/>
</dbReference>
<comment type="subcellular location">
    <subcellularLocation>
        <location evidence="1">Membrane</location>
        <topology evidence="1">Multi-pass membrane protein</topology>
    </subcellularLocation>
</comment>
<evidence type="ECO:0000256" key="2">
    <source>
        <dbReference type="ARBA" id="ARBA00022448"/>
    </source>
</evidence>
<evidence type="ECO:0000256" key="5">
    <source>
        <dbReference type="ARBA" id="ARBA00023136"/>
    </source>
</evidence>
<proteinExistence type="inferred from homology"/>
<dbReference type="PROSITE" id="PS51257">
    <property type="entry name" value="PROKAR_LIPOPROTEIN"/>
    <property type="match status" value="1"/>
</dbReference>
<accession>A0A6J4RGK0</accession>
<dbReference type="AlphaFoldDB" id="A0A6J4RGK0"/>
<evidence type="ECO:0000256" key="6">
    <source>
        <dbReference type="RuleBase" id="RU000477"/>
    </source>
</evidence>
<dbReference type="PRINTS" id="PR00783">
    <property type="entry name" value="MINTRINSICP"/>
</dbReference>
<reference evidence="9" key="1">
    <citation type="submission" date="2020-02" db="EMBL/GenBank/DDBJ databases">
        <authorList>
            <person name="Meier V. D."/>
        </authorList>
    </citation>
    <scope>NUCLEOTIDE SEQUENCE</scope>
    <source>
        <strain evidence="9">AVDCRST_MAG65</strain>
    </source>
</reference>
<keyword evidence="5 8" id="KW-0472">Membrane</keyword>
<feature type="transmembrane region" description="Helical" evidence="8">
    <location>
        <begin position="37"/>
        <end position="65"/>
    </location>
</feature>
<dbReference type="InterPro" id="IPR000425">
    <property type="entry name" value="MIP"/>
</dbReference>
<comment type="similarity">
    <text evidence="6">Belongs to the MIP/aquaporin (TC 1.A.8) family.</text>
</comment>